<sequence length="204" mass="23828">MMNWIIESDAEKIHRRNKNYKEQFQFIVVAVKVMMHKLEMCMELVNLVIEFVFVFFEAVNTVLQQRSDQSFFVNPGYTIPVPYTDRLDLHLLYCSENVIEFTPEATEIPADEKNNRFIHLFPPLNKDYKKKKNQQKQNKSFTTKSRPVVSSQIIRYKSQQAGPKYIKSSTMLSDLALSSIQAACDLTHLANFMFVYTGPCDYVM</sequence>
<proteinExistence type="predicted"/>
<dbReference type="Proteomes" id="UP001188597">
    <property type="component" value="Unassembled WGS sequence"/>
</dbReference>
<dbReference type="EMBL" id="JAVXUP010004691">
    <property type="protein sequence ID" value="KAK2996802.1"/>
    <property type="molecule type" value="Genomic_DNA"/>
</dbReference>
<evidence type="ECO:0000313" key="2">
    <source>
        <dbReference type="Proteomes" id="UP001188597"/>
    </source>
</evidence>
<dbReference type="PANTHER" id="PTHR37705">
    <property type="entry name" value="BNAA08G11710D PROTEIN"/>
    <property type="match status" value="1"/>
</dbReference>
<protein>
    <submittedName>
        <fullName evidence="1">Uncharacterized protein</fullName>
    </submittedName>
</protein>
<comment type="caution">
    <text evidence="1">The sequence shown here is derived from an EMBL/GenBank/DDBJ whole genome shotgun (WGS) entry which is preliminary data.</text>
</comment>
<dbReference type="PANTHER" id="PTHR37705:SF1">
    <property type="entry name" value="TRANSMEMBRANE PROTEIN"/>
    <property type="match status" value="1"/>
</dbReference>
<evidence type="ECO:0000313" key="1">
    <source>
        <dbReference type="EMBL" id="KAK2996802.1"/>
    </source>
</evidence>
<feature type="non-terminal residue" evidence="1">
    <location>
        <position position="204"/>
    </location>
</feature>
<gene>
    <name evidence="1" type="ORF">RJ639_026027</name>
</gene>
<organism evidence="1 2">
    <name type="scientific">Escallonia herrerae</name>
    <dbReference type="NCBI Taxonomy" id="1293975"/>
    <lineage>
        <taxon>Eukaryota</taxon>
        <taxon>Viridiplantae</taxon>
        <taxon>Streptophyta</taxon>
        <taxon>Embryophyta</taxon>
        <taxon>Tracheophyta</taxon>
        <taxon>Spermatophyta</taxon>
        <taxon>Magnoliopsida</taxon>
        <taxon>eudicotyledons</taxon>
        <taxon>Gunneridae</taxon>
        <taxon>Pentapetalae</taxon>
        <taxon>asterids</taxon>
        <taxon>campanulids</taxon>
        <taxon>Escalloniales</taxon>
        <taxon>Escalloniaceae</taxon>
        <taxon>Escallonia</taxon>
    </lineage>
</organism>
<accession>A0AA88RVV6</accession>
<name>A0AA88RVV6_9ASTE</name>
<reference evidence="1" key="1">
    <citation type="submission" date="2022-12" db="EMBL/GenBank/DDBJ databases">
        <title>Draft genome assemblies for two species of Escallonia (Escalloniales).</title>
        <authorList>
            <person name="Chanderbali A."/>
            <person name="Dervinis C."/>
            <person name="Anghel I."/>
            <person name="Soltis D."/>
            <person name="Soltis P."/>
            <person name="Zapata F."/>
        </authorList>
    </citation>
    <scope>NUCLEOTIDE SEQUENCE</scope>
    <source>
        <strain evidence="1">UCBG64.0493</strain>
        <tissue evidence="1">Leaf</tissue>
    </source>
</reference>
<dbReference type="AlphaFoldDB" id="A0AA88RVV6"/>
<keyword evidence="2" id="KW-1185">Reference proteome</keyword>